<keyword evidence="1" id="KW-0175">Coiled coil</keyword>
<sequence>MRSIRTFIYRLQPSNVIPHATTREAGCNYRKEKQVQEYQFTMELQDKNVKFLQFQIEQLTSKVTQQELAFTEENQAKIWKIDSLQTKVKALETELKTHKEEAEEWKAQLGLTRQELERISLDKAELRLRFHDHTAKNAQTESELRQQRCESEANARNTVAELKAHYESEIGRMLEGHGKRLAEEKEACQ</sequence>
<dbReference type="EMBL" id="VOFY01000760">
    <property type="protein sequence ID" value="KAA8578374.1"/>
    <property type="molecule type" value="Genomic_DNA"/>
</dbReference>
<comment type="caution">
    <text evidence="2">The sequence shown here is derived from an EMBL/GenBank/DDBJ whole genome shotgun (WGS) entry which is preliminary data.</text>
</comment>
<reference evidence="2 3" key="1">
    <citation type="submission" date="2019-08" db="EMBL/GenBank/DDBJ databases">
        <title>A chromosome-level genome assembly, high-density linkage maps, and genome scans reveal the genomic architecture of hybrid incompatibilities underlying speciation via character displacement in darters (Percidae: Etheostominae).</title>
        <authorList>
            <person name="Moran R.L."/>
            <person name="Catchen J.M."/>
            <person name="Fuller R.C."/>
        </authorList>
    </citation>
    <scope>NUCLEOTIDE SEQUENCE [LARGE SCALE GENOMIC DNA]</scope>
    <source>
        <strain evidence="2">EspeVRDwgs_2016</strain>
        <tissue evidence="2">Muscle</tissue>
    </source>
</reference>
<evidence type="ECO:0000313" key="3">
    <source>
        <dbReference type="Proteomes" id="UP000327493"/>
    </source>
</evidence>
<accession>A0A5J5C982</accession>
<feature type="non-terminal residue" evidence="2">
    <location>
        <position position="189"/>
    </location>
</feature>
<feature type="coiled-coil region" evidence="1">
    <location>
        <begin position="81"/>
        <end position="141"/>
    </location>
</feature>
<protein>
    <submittedName>
        <fullName evidence="2">Uncharacterized protein</fullName>
    </submittedName>
</protein>
<evidence type="ECO:0000256" key="1">
    <source>
        <dbReference type="SAM" id="Coils"/>
    </source>
</evidence>
<proteinExistence type="predicted"/>
<organism evidence="2 3">
    <name type="scientific">Etheostoma spectabile</name>
    <name type="common">orangethroat darter</name>
    <dbReference type="NCBI Taxonomy" id="54343"/>
    <lineage>
        <taxon>Eukaryota</taxon>
        <taxon>Metazoa</taxon>
        <taxon>Chordata</taxon>
        <taxon>Craniata</taxon>
        <taxon>Vertebrata</taxon>
        <taxon>Euteleostomi</taxon>
        <taxon>Actinopterygii</taxon>
        <taxon>Neopterygii</taxon>
        <taxon>Teleostei</taxon>
        <taxon>Neoteleostei</taxon>
        <taxon>Acanthomorphata</taxon>
        <taxon>Eupercaria</taxon>
        <taxon>Perciformes</taxon>
        <taxon>Percoidei</taxon>
        <taxon>Percidae</taxon>
        <taxon>Etheostomatinae</taxon>
        <taxon>Etheostoma</taxon>
    </lineage>
</organism>
<keyword evidence="3" id="KW-1185">Reference proteome</keyword>
<dbReference type="AlphaFoldDB" id="A0A5J5C982"/>
<dbReference type="Proteomes" id="UP000327493">
    <property type="component" value="Unassembled WGS sequence"/>
</dbReference>
<evidence type="ECO:0000313" key="2">
    <source>
        <dbReference type="EMBL" id="KAA8578374.1"/>
    </source>
</evidence>
<name>A0A5J5C982_9PERO</name>
<gene>
    <name evidence="2" type="ORF">FQN60_006504</name>
</gene>